<gene>
    <name evidence="3" type="ORF">COT23_00325</name>
</gene>
<evidence type="ECO:0008006" key="5">
    <source>
        <dbReference type="Google" id="ProtNLM"/>
    </source>
</evidence>
<dbReference type="Gene3D" id="2.60.40.10">
    <property type="entry name" value="Immunoglobulins"/>
    <property type="match status" value="1"/>
</dbReference>
<protein>
    <recommendedName>
        <fullName evidence="5">CARDB domain-containing protein</fullName>
    </recommendedName>
</protein>
<keyword evidence="2" id="KW-0472">Membrane</keyword>
<accession>A0A2H0YZ71</accession>
<keyword evidence="2" id="KW-0812">Transmembrane</keyword>
<keyword evidence="2" id="KW-1133">Transmembrane helix</keyword>
<name>A0A2H0YZ71_9BACT</name>
<feature type="region of interest" description="Disordered" evidence="1">
    <location>
        <begin position="84"/>
        <end position="117"/>
    </location>
</feature>
<evidence type="ECO:0000256" key="1">
    <source>
        <dbReference type="SAM" id="MobiDB-lite"/>
    </source>
</evidence>
<feature type="transmembrane region" description="Helical" evidence="2">
    <location>
        <begin position="17"/>
        <end position="36"/>
    </location>
</feature>
<evidence type="ECO:0000313" key="3">
    <source>
        <dbReference type="EMBL" id="PIS43609.1"/>
    </source>
</evidence>
<reference evidence="4" key="1">
    <citation type="submission" date="2017-09" db="EMBL/GenBank/DDBJ databases">
        <title>Depth-based differentiation of microbial function through sediment-hosted aquifers and enrichment of novel symbionts in the deep terrestrial subsurface.</title>
        <authorList>
            <person name="Probst A.J."/>
            <person name="Ladd B."/>
            <person name="Jarett J.K."/>
            <person name="Geller-Mcgrath D.E."/>
            <person name="Sieber C.M.K."/>
            <person name="Emerson J.B."/>
            <person name="Anantharaman K."/>
            <person name="Thomas B.C."/>
            <person name="Malmstrom R."/>
            <person name="Stieglmeier M."/>
            <person name="Klingl A."/>
            <person name="Woyke T."/>
            <person name="Ryan C.M."/>
            <person name="Banfield J.F."/>
        </authorList>
    </citation>
    <scope>NUCLEOTIDE SEQUENCE [LARGE SCALE GENOMIC DNA]</scope>
</reference>
<comment type="caution">
    <text evidence="3">The sequence shown here is derived from an EMBL/GenBank/DDBJ whole genome shotgun (WGS) entry which is preliminary data.</text>
</comment>
<dbReference type="EMBL" id="PEXT01000007">
    <property type="protein sequence ID" value="PIS43609.1"/>
    <property type="molecule type" value="Genomic_DNA"/>
</dbReference>
<dbReference type="Proteomes" id="UP000228687">
    <property type="component" value="Unassembled WGS sequence"/>
</dbReference>
<evidence type="ECO:0000256" key="2">
    <source>
        <dbReference type="SAM" id="Phobius"/>
    </source>
</evidence>
<evidence type="ECO:0000313" key="4">
    <source>
        <dbReference type="Proteomes" id="UP000228687"/>
    </source>
</evidence>
<organism evidence="3 4">
    <name type="scientific">Candidatus Kaiserbacteria bacterium CG08_land_8_20_14_0_20_50_21</name>
    <dbReference type="NCBI Taxonomy" id="1974604"/>
    <lineage>
        <taxon>Bacteria</taxon>
        <taxon>Candidatus Kaiseribacteriota</taxon>
    </lineage>
</organism>
<dbReference type="AlphaFoldDB" id="A0A2H0YZ71"/>
<dbReference type="InterPro" id="IPR013783">
    <property type="entry name" value="Ig-like_fold"/>
</dbReference>
<sequence length="259" mass="27261">MDTSTANLHIRQRASQALAVVGFIALVGAGIWLAVYSTRFVPAVISRIGTAAVYLGSVFSPSETPNLSVVPTPVASTTISFGDASSTVPAKTPATTPPKRVPTTVGPETSRIYPMNGTGSTQTFSGLPDLITNIDAVGYFATSSMKSSALRESFVASSTVPTGFRPAVHFTIKNIGTNATGVWRWSASIPTQSDSIQESQPQQSLNPTNSIEYWFGFDYLSANKGADKMISITANFDHTVGESNTNNNSASAKVTILGN</sequence>
<proteinExistence type="predicted"/>